<dbReference type="HAMAP" id="MF_02087">
    <property type="entry name" value="PLP_homeostasis"/>
    <property type="match status" value="1"/>
</dbReference>
<name>A0A0H4WVQ8_9BACT</name>
<evidence type="ECO:0000256" key="1">
    <source>
        <dbReference type="ARBA" id="ARBA00022898"/>
    </source>
</evidence>
<gene>
    <name evidence="6" type="ORF">A176_004393</name>
</gene>
<dbReference type="OrthoDB" id="9804072at2"/>
<dbReference type="CDD" id="cd00635">
    <property type="entry name" value="PLPDE_III_YBL036c_like"/>
    <property type="match status" value="1"/>
</dbReference>
<dbReference type="GO" id="GO:0030170">
    <property type="term" value="F:pyridoxal phosphate binding"/>
    <property type="evidence" value="ECO:0007669"/>
    <property type="project" value="UniProtKB-UniRule"/>
</dbReference>
<accession>A0A0H4WVQ8</accession>
<dbReference type="FunFam" id="3.20.20.10:FF:000018">
    <property type="entry name" value="Pyridoxal phosphate homeostasis protein"/>
    <property type="match status" value="1"/>
</dbReference>
<dbReference type="RefSeq" id="WP_002639147.1">
    <property type="nucleotide sequence ID" value="NZ_CP012109.1"/>
</dbReference>
<dbReference type="NCBIfam" id="TIGR00044">
    <property type="entry name" value="YggS family pyridoxal phosphate-dependent enzyme"/>
    <property type="match status" value="1"/>
</dbReference>
<dbReference type="SUPFAM" id="SSF51419">
    <property type="entry name" value="PLP-binding barrel"/>
    <property type="match status" value="1"/>
</dbReference>
<dbReference type="STRING" id="1297742.A176_004393"/>
<evidence type="ECO:0000313" key="7">
    <source>
        <dbReference type="Proteomes" id="UP000009026"/>
    </source>
</evidence>
<dbReference type="AlphaFoldDB" id="A0A0H4WVQ8"/>
<sequence length="228" mass="24472">MSDGSVAERLAAVRERLAAACARAGRPVESVTLVAVSKLKPAALIREAYAAGQRDFGENYAQELRDKAVELADLDGLRWHAIGALQTNKVKYVARVAGAFHALDRLEVARELSKRREGAPPLPVYVEVNVGAEATKSGLAPTALGAFLDELRALPGLQPVGLMALPPPTDDEARARGDFRTLRELARTHGLQGLSMGTTHDFEWAIEEGATVVRVGTAIFGERELKSP</sequence>
<protein>
    <recommendedName>
        <fullName evidence="2">Pyridoxal phosphate homeostasis protein</fullName>
        <shortName evidence="2">PLP homeostasis protein</shortName>
    </recommendedName>
</protein>
<evidence type="ECO:0000313" key="6">
    <source>
        <dbReference type="EMBL" id="AKQ67481.1"/>
    </source>
</evidence>
<reference evidence="6 7" key="1">
    <citation type="journal article" date="2016" name="PLoS ONE">
        <title>Complete Genome Sequence and Comparative Genomics of a Novel Myxobacterium Myxococcus hansupus.</title>
        <authorList>
            <person name="Sharma G."/>
            <person name="Narwani T."/>
            <person name="Subramanian S."/>
        </authorList>
    </citation>
    <scope>NUCLEOTIDE SEQUENCE [LARGE SCALE GENOMIC DNA]</scope>
    <source>
        <strain evidence="7">mixupus</strain>
    </source>
</reference>
<feature type="domain" description="Alanine racemase N-terminal" evidence="5">
    <location>
        <begin position="10"/>
        <end position="223"/>
    </location>
</feature>
<dbReference type="EMBL" id="CP012109">
    <property type="protein sequence ID" value="AKQ67481.1"/>
    <property type="molecule type" value="Genomic_DNA"/>
</dbReference>
<dbReference type="Gene3D" id="3.20.20.10">
    <property type="entry name" value="Alanine racemase"/>
    <property type="match status" value="1"/>
</dbReference>
<feature type="modified residue" description="N6-(pyridoxal phosphate)lysine" evidence="2 3">
    <location>
        <position position="38"/>
    </location>
</feature>
<dbReference type="InterPro" id="IPR011078">
    <property type="entry name" value="PyrdxlP_homeostasis"/>
</dbReference>
<dbReference type="Proteomes" id="UP000009026">
    <property type="component" value="Chromosome"/>
</dbReference>
<dbReference type="PANTHER" id="PTHR10146">
    <property type="entry name" value="PROLINE SYNTHETASE CO-TRANSCRIBED BACTERIAL HOMOLOG PROTEIN"/>
    <property type="match status" value="1"/>
</dbReference>
<evidence type="ECO:0000256" key="2">
    <source>
        <dbReference type="HAMAP-Rule" id="MF_02087"/>
    </source>
</evidence>
<comment type="cofactor">
    <cofactor evidence="3">
        <name>pyridoxal 5'-phosphate</name>
        <dbReference type="ChEBI" id="CHEBI:597326"/>
    </cofactor>
</comment>
<organism evidence="6 7">
    <name type="scientific">Pseudomyxococcus hansupus</name>
    <dbReference type="NCBI Taxonomy" id="1297742"/>
    <lineage>
        <taxon>Bacteria</taxon>
        <taxon>Pseudomonadati</taxon>
        <taxon>Myxococcota</taxon>
        <taxon>Myxococcia</taxon>
        <taxon>Myxococcales</taxon>
        <taxon>Cystobacterineae</taxon>
        <taxon>Myxococcaceae</taxon>
        <taxon>Pseudomyxococcus</taxon>
    </lineage>
</organism>
<dbReference type="Pfam" id="PF01168">
    <property type="entry name" value="Ala_racemase_N"/>
    <property type="match status" value="1"/>
</dbReference>
<keyword evidence="7" id="KW-1185">Reference proteome</keyword>
<dbReference type="PANTHER" id="PTHR10146:SF14">
    <property type="entry name" value="PYRIDOXAL PHOSPHATE HOMEOSTASIS PROTEIN"/>
    <property type="match status" value="1"/>
</dbReference>
<dbReference type="PIRSF" id="PIRSF004848">
    <property type="entry name" value="YBL036c_PLPDEIII"/>
    <property type="match status" value="1"/>
</dbReference>
<dbReference type="InterPro" id="IPR029066">
    <property type="entry name" value="PLP-binding_barrel"/>
</dbReference>
<proteinExistence type="inferred from homology"/>
<comment type="function">
    <text evidence="2">Pyridoxal 5'-phosphate (PLP)-binding protein, which is involved in PLP homeostasis.</text>
</comment>
<evidence type="ECO:0000256" key="4">
    <source>
        <dbReference type="RuleBase" id="RU004514"/>
    </source>
</evidence>
<dbReference type="KEGG" id="mym:A176_004393"/>
<dbReference type="PATRIC" id="fig|1297742.4.peg.4435"/>
<comment type="similarity">
    <text evidence="2 4">Belongs to the pyridoxal phosphate-binding protein YggS/PROSC family.</text>
</comment>
<evidence type="ECO:0000256" key="3">
    <source>
        <dbReference type="PIRSR" id="PIRSR004848-1"/>
    </source>
</evidence>
<keyword evidence="1 2" id="KW-0663">Pyridoxal phosphate</keyword>
<evidence type="ECO:0000259" key="5">
    <source>
        <dbReference type="Pfam" id="PF01168"/>
    </source>
</evidence>
<dbReference type="InterPro" id="IPR001608">
    <property type="entry name" value="Ala_racemase_N"/>
</dbReference>
<dbReference type="eggNOG" id="COG0325">
    <property type="taxonomic scope" value="Bacteria"/>
</dbReference>